<dbReference type="GO" id="GO:0004867">
    <property type="term" value="F:serine-type endopeptidase inhibitor activity"/>
    <property type="evidence" value="ECO:0007669"/>
    <property type="project" value="UniProtKB-KW"/>
</dbReference>
<keyword evidence="2" id="KW-0722">Serine protease inhibitor</keyword>
<feature type="domain" description="BPTI/Kunitz inhibitor" evidence="5">
    <location>
        <begin position="143"/>
        <end position="194"/>
    </location>
</feature>
<keyword evidence="4" id="KW-0732">Signal</keyword>
<evidence type="ECO:0000256" key="2">
    <source>
        <dbReference type="ARBA" id="ARBA00022900"/>
    </source>
</evidence>
<evidence type="ECO:0000256" key="4">
    <source>
        <dbReference type="SAM" id="SignalP"/>
    </source>
</evidence>
<keyword evidence="3" id="KW-1015">Disulfide bond</keyword>
<evidence type="ECO:0000313" key="6">
    <source>
        <dbReference type="EMBL" id="JAC35216.1"/>
    </source>
</evidence>
<dbReference type="PRINTS" id="PR00759">
    <property type="entry name" value="BASICPTASE"/>
</dbReference>
<dbReference type="InterPro" id="IPR002223">
    <property type="entry name" value="Kunitz_BPTI"/>
</dbReference>
<feature type="chain" id="PRO_5001521266" evidence="4">
    <location>
        <begin position="20"/>
        <end position="328"/>
    </location>
</feature>
<sequence>MRPAVVILFLGLLAPAVLLQKSAPNENCIFRPNISSCQGRRKGWFYNGTTYRCEPYPQTLCKRDDGKILSLQKCKTQCRDPMLETCALPPPDNRCRSLTQAYRFNPDKARCELHDHCDNLNANHFKTVEDCQNKCGQFAVDPCRLPKDSGRKCKTAEPQENFWFDGEKCATFNYSGCGGNGNNFNFEQECWQTCGNLVQDSCTFPIYKGSESCARNLGHDVFGFNHRTNRCERFYYNGCGGFPNRFSNASECWKTCGKNSGSKCVETGPKNMVGILKRYYYDIKSDKCRWSLFGPDAFSTRKNKFKTKALCEETCKGDYIESASSSLG</sequence>
<feature type="domain" description="BPTI/Kunitz inhibitor" evidence="5">
    <location>
        <begin position="28"/>
        <end position="78"/>
    </location>
</feature>
<dbReference type="PROSITE" id="PS00280">
    <property type="entry name" value="BPTI_KUNITZ_1"/>
    <property type="match status" value="2"/>
</dbReference>
<evidence type="ECO:0000259" key="5">
    <source>
        <dbReference type="PROSITE" id="PS50279"/>
    </source>
</evidence>
<evidence type="ECO:0000256" key="1">
    <source>
        <dbReference type="ARBA" id="ARBA00022690"/>
    </source>
</evidence>
<dbReference type="CDD" id="cd00109">
    <property type="entry name" value="Kunitz-type"/>
    <property type="match status" value="2"/>
</dbReference>
<dbReference type="SUPFAM" id="SSF57362">
    <property type="entry name" value="BPTI-like"/>
    <property type="match status" value="5"/>
</dbReference>
<evidence type="ECO:0000256" key="3">
    <source>
        <dbReference type="ARBA" id="ARBA00023157"/>
    </source>
</evidence>
<dbReference type="SMART" id="SM00131">
    <property type="entry name" value="KU"/>
    <property type="match status" value="4"/>
</dbReference>
<dbReference type="EMBL" id="GBBM01000202">
    <property type="protein sequence ID" value="JAC35216.1"/>
    <property type="molecule type" value="mRNA"/>
</dbReference>
<dbReference type="AlphaFoldDB" id="A0A023GMZ6"/>
<dbReference type="Gene3D" id="4.10.410.10">
    <property type="entry name" value="Pancreatic trypsin inhibitor Kunitz domain"/>
    <property type="match status" value="5"/>
</dbReference>
<dbReference type="PROSITE" id="PS50279">
    <property type="entry name" value="BPTI_KUNITZ_2"/>
    <property type="match status" value="4"/>
</dbReference>
<accession>A0A023GMZ6</accession>
<feature type="domain" description="BPTI/Kunitz inhibitor" evidence="5">
    <location>
        <begin position="86"/>
        <end position="135"/>
    </location>
</feature>
<dbReference type="PANTHER" id="PTHR10083:SF374">
    <property type="entry name" value="BPTI_KUNITZ INHIBITOR DOMAIN-CONTAINING PROTEIN"/>
    <property type="match status" value="1"/>
</dbReference>
<dbReference type="InterPro" id="IPR020901">
    <property type="entry name" value="Prtase_inh_Kunz-CS"/>
</dbReference>
<proteinExistence type="evidence at transcript level"/>
<dbReference type="Pfam" id="PF00014">
    <property type="entry name" value="Kunitz_BPTI"/>
    <property type="match status" value="4"/>
</dbReference>
<dbReference type="PANTHER" id="PTHR10083">
    <property type="entry name" value="KUNITZ-TYPE PROTEASE INHIBITOR-RELATED"/>
    <property type="match status" value="1"/>
</dbReference>
<dbReference type="InterPro" id="IPR050098">
    <property type="entry name" value="TFPI/VKTCI-like"/>
</dbReference>
<dbReference type="GO" id="GO:0005615">
    <property type="term" value="C:extracellular space"/>
    <property type="evidence" value="ECO:0007669"/>
    <property type="project" value="TreeGrafter"/>
</dbReference>
<feature type="signal peptide" evidence="4">
    <location>
        <begin position="1"/>
        <end position="19"/>
    </location>
</feature>
<name>A0A023GMZ6_AMBTT</name>
<feature type="domain" description="BPTI/Kunitz inhibitor" evidence="5">
    <location>
        <begin position="202"/>
        <end position="256"/>
    </location>
</feature>
<keyword evidence="1" id="KW-0646">Protease inhibitor</keyword>
<protein>
    <submittedName>
        <fullName evidence="6">Putative tick kunitz 1</fullName>
    </submittedName>
</protein>
<reference evidence="6" key="1">
    <citation type="submission" date="2014-03" db="EMBL/GenBank/DDBJ databases">
        <title>The sialotranscriptome of Amblyomma triste, Amblyomma parvum and Amblyomma cajennense ticks, uncovered by 454-based RNA-seq.</title>
        <authorList>
            <person name="Garcia G.R."/>
            <person name="Gardinassi L.G."/>
            <person name="Ribeiro J.M."/>
            <person name="Anatriello E."/>
            <person name="Ferreira B.R."/>
            <person name="Moreira H.N."/>
            <person name="Mafra C."/>
            <person name="Olegario M.M."/>
            <person name="Szabo P.J."/>
            <person name="Miranda-Santos I.K."/>
            <person name="Maruyama S.R."/>
        </authorList>
    </citation>
    <scope>NUCLEOTIDE SEQUENCE</scope>
    <source>
        <strain evidence="6">Mato Grasso do Sul</strain>
        <tissue evidence="6">Salivary glands</tissue>
    </source>
</reference>
<organism evidence="6">
    <name type="scientific">Amblyomma triste</name>
    <name type="common">Neotropical tick</name>
    <dbReference type="NCBI Taxonomy" id="251400"/>
    <lineage>
        <taxon>Eukaryota</taxon>
        <taxon>Metazoa</taxon>
        <taxon>Ecdysozoa</taxon>
        <taxon>Arthropoda</taxon>
        <taxon>Chelicerata</taxon>
        <taxon>Arachnida</taxon>
        <taxon>Acari</taxon>
        <taxon>Parasitiformes</taxon>
        <taxon>Ixodida</taxon>
        <taxon>Ixodoidea</taxon>
        <taxon>Ixodidae</taxon>
        <taxon>Amblyomminae</taxon>
        <taxon>Amblyomma</taxon>
    </lineage>
</organism>
<dbReference type="InterPro" id="IPR036880">
    <property type="entry name" value="Kunitz_BPTI_sf"/>
</dbReference>